<proteinExistence type="predicted"/>
<dbReference type="Proteomes" id="UP000290289">
    <property type="component" value="Chromosome 6"/>
</dbReference>
<evidence type="ECO:0000313" key="1">
    <source>
        <dbReference type="EMBL" id="RXH97069.1"/>
    </source>
</evidence>
<dbReference type="AlphaFoldDB" id="A0A498JM85"/>
<dbReference type="EMBL" id="RDQH01000332">
    <property type="protein sequence ID" value="RXH97069.1"/>
    <property type="molecule type" value="Genomic_DNA"/>
</dbReference>
<comment type="caution">
    <text evidence="1">The sequence shown here is derived from an EMBL/GenBank/DDBJ whole genome shotgun (WGS) entry which is preliminary data.</text>
</comment>
<accession>A0A498JM85</accession>
<sequence length="68" mass="7815">MLRNVKSAGTENWEGDGRLKIRWCWKFTNSDDWQQVVDVIDISSVGFDVSRMKIIISCIQINVLEAKA</sequence>
<reference evidence="1 2" key="1">
    <citation type="submission" date="2018-10" db="EMBL/GenBank/DDBJ databases">
        <title>A high-quality apple genome assembly.</title>
        <authorList>
            <person name="Hu J."/>
        </authorList>
    </citation>
    <scope>NUCLEOTIDE SEQUENCE [LARGE SCALE GENOMIC DNA]</scope>
    <source>
        <strain evidence="2">cv. HFTH1</strain>
        <tissue evidence="1">Young leaf</tissue>
    </source>
</reference>
<protein>
    <submittedName>
        <fullName evidence="1">Uncharacterized protein</fullName>
    </submittedName>
</protein>
<gene>
    <name evidence="1" type="ORF">DVH24_035737</name>
</gene>
<keyword evidence="2" id="KW-1185">Reference proteome</keyword>
<organism evidence="1 2">
    <name type="scientific">Malus domestica</name>
    <name type="common">Apple</name>
    <name type="synonym">Pyrus malus</name>
    <dbReference type="NCBI Taxonomy" id="3750"/>
    <lineage>
        <taxon>Eukaryota</taxon>
        <taxon>Viridiplantae</taxon>
        <taxon>Streptophyta</taxon>
        <taxon>Embryophyta</taxon>
        <taxon>Tracheophyta</taxon>
        <taxon>Spermatophyta</taxon>
        <taxon>Magnoliopsida</taxon>
        <taxon>eudicotyledons</taxon>
        <taxon>Gunneridae</taxon>
        <taxon>Pentapetalae</taxon>
        <taxon>rosids</taxon>
        <taxon>fabids</taxon>
        <taxon>Rosales</taxon>
        <taxon>Rosaceae</taxon>
        <taxon>Amygdaloideae</taxon>
        <taxon>Maleae</taxon>
        <taxon>Malus</taxon>
    </lineage>
</organism>
<evidence type="ECO:0000313" key="2">
    <source>
        <dbReference type="Proteomes" id="UP000290289"/>
    </source>
</evidence>
<name>A0A498JM85_MALDO</name>